<name>A0ABQ9QFZ7_9PEZI</name>
<evidence type="ECO:0000313" key="1">
    <source>
        <dbReference type="EMBL" id="KAK1450835.1"/>
    </source>
</evidence>
<keyword evidence="2" id="KW-1185">Reference proteome</keyword>
<organism evidence="1 2">
    <name type="scientific">Colletotrichum tamarilloi</name>
    <dbReference type="NCBI Taxonomy" id="1209934"/>
    <lineage>
        <taxon>Eukaryota</taxon>
        <taxon>Fungi</taxon>
        <taxon>Dikarya</taxon>
        <taxon>Ascomycota</taxon>
        <taxon>Pezizomycotina</taxon>
        <taxon>Sordariomycetes</taxon>
        <taxon>Hypocreomycetidae</taxon>
        <taxon>Glomerellales</taxon>
        <taxon>Glomerellaceae</taxon>
        <taxon>Colletotrichum</taxon>
        <taxon>Colletotrichum acutatum species complex</taxon>
    </lineage>
</organism>
<dbReference type="Proteomes" id="UP001227543">
    <property type="component" value="Unassembled WGS sequence"/>
</dbReference>
<sequence>MLAPDRAASTYARAGSRLRSHFRLLHPSSTSCLCSPIDSPDPAPRSLHTFVA</sequence>
<evidence type="ECO:0000313" key="2">
    <source>
        <dbReference type="Proteomes" id="UP001227543"/>
    </source>
</evidence>
<accession>A0ABQ9QFZ7</accession>
<dbReference type="GeneID" id="85417535"/>
<dbReference type="EMBL" id="MLFU01000491">
    <property type="protein sequence ID" value="KAK1450835.1"/>
    <property type="molecule type" value="Genomic_DNA"/>
</dbReference>
<protein>
    <submittedName>
        <fullName evidence="1">Uncharacterized protein</fullName>
    </submittedName>
</protein>
<reference evidence="1 2" key="1">
    <citation type="submission" date="2016-10" db="EMBL/GenBank/DDBJ databases">
        <title>The genome sequence of Colletotrichum fioriniae PJ7.</title>
        <authorList>
            <person name="Baroncelli R."/>
        </authorList>
    </citation>
    <scope>NUCLEOTIDE SEQUENCE [LARGE SCALE GENOMIC DNA]</scope>
    <source>
        <strain evidence="1 2">Tom-12</strain>
    </source>
</reference>
<comment type="caution">
    <text evidence="1">The sequence shown here is derived from an EMBL/GenBank/DDBJ whole genome shotgun (WGS) entry which is preliminary data.</text>
</comment>
<proteinExistence type="predicted"/>
<gene>
    <name evidence="1" type="ORF">CTAM01_17312</name>
</gene>
<dbReference type="RefSeq" id="XP_060372125.1">
    <property type="nucleotide sequence ID" value="XM_060533297.1"/>
</dbReference>